<proteinExistence type="predicted"/>
<accession>A0ACC1SNE6</accession>
<comment type="caution">
    <text evidence="1">The sequence shown here is derived from an EMBL/GenBank/DDBJ whole genome shotgun (WGS) entry which is preliminary data.</text>
</comment>
<evidence type="ECO:0000313" key="2">
    <source>
        <dbReference type="Proteomes" id="UP001148662"/>
    </source>
</evidence>
<dbReference type="Proteomes" id="UP001148662">
    <property type="component" value="Unassembled WGS sequence"/>
</dbReference>
<gene>
    <name evidence="1" type="ORF">NM688_g5887</name>
</gene>
<protein>
    <submittedName>
        <fullName evidence="1">Uncharacterized protein</fullName>
    </submittedName>
</protein>
<dbReference type="EMBL" id="JANHOG010001135">
    <property type="protein sequence ID" value="KAJ3543205.1"/>
    <property type="molecule type" value="Genomic_DNA"/>
</dbReference>
<reference evidence="1" key="1">
    <citation type="submission" date="2022-07" db="EMBL/GenBank/DDBJ databases">
        <title>Genome Sequence of Phlebia brevispora.</title>
        <authorList>
            <person name="Buettner E."/>
        </authorList>
    </citation>
    <scope>NUCLEOTIDE SEQUENCE</scope>
    <source>
        <strain evidence="1">MPL23</strain>
    </source>
</reference>
<sequence>MKPIIGTDSLSLSAPIDRNTSETSEALSALSCVFPKPIELGSTFKLTVSFTEDELERTEWTRVPAAPIPDSVLIPRELRQPATAADIPDELYDLIVERFTFQVCEKPEDEFTHALGHSCKDELQCQRNYVRCNKRNRRRVSGGCIRGVVGRLDAQEQLQKPWIHNIGLLVLPNLPQHRVADFDLNITGPLQGLKHVLSSIYPCPRYHPRFSSGIRGLFLTDVHFKYFVHLFRLVKEMPSVVVLMCERVTWDALSPSGHIPLATPYLARDDPSDSVWYSMCGCTDDTAASWLAVVLGITKSDVLDQNAAISLWAMASAWKDGRQAEALRLPEEIRFSNRIIVLFSPTNGIRHRRQVGSISLYLGGLWNYKNYDWVEIDSQLGSLNVFRPLQDILLVFDASSELLEFSREVLTQMPYLAQAPQRKCVFKEEYPDSDPFWIEADVTEDGLQETGDCAKGADGWAAFFTL</sequence>
<evidence type="ECO:0000313" key="1">
    <source>
        <dbReference type="EMBL" id="KAJ3543205.1"/>
    </source>
</evidence>
<name>A0ACC1SNE6_9APHY</name>
<organism evidence="1 2">
    <name type="scientific">Phlebia brevispora</name>
    <dbReference type="NCBI Taxonomy" id="194682"/>
    <lineage>
        <taxon>Eukaryota</taxon>
        <taxon>Fungi</taxon>
        <taxon>Dikarya</taxon>
        <taxon>Basidiomycota</taxon>
        <taxon>Agaricomycotina</taxon>
        <taxon>Agaricomycetes</taxon>
        <taxon>Polyporales</taxon>
        <taxon>Meruliaceae</taxon>
        <taxon>Phlebia</taxon>
    </lineage>
</organism>
<keyword evidence="2" id="KW-1185">Reference proteome</keyword>